<name>A0AAE1MW55_9FABA</name>
<organism evidence="2 3">
    <name type="scientific">Acacia crassicarpa</name>
    <name type="common">northern wattle</name>
    <dbReference type="NCBI Taxonomy" id="499986"/>
    <lineage>
        <taxon>Eukaryota</taxon>
        <taxon>Viridiplantae</taxon>
        <taxon>Streptophyta</taxon>
        <taxon>Embryophyta</taxon>
        <taxon>Tracheophyta</taxon>
        <taxon>Spermatophyta</taxon>
        <taxon>Magnoliopsida</taxon>
        <taxon>eudicotyledons</taxon>
        <taxon>Gunneridae</taxon>
        <taxon>Pentapetalae</taxon>
        <taxon>rosids</taxon>
        <taxon>fabids</taxon>
        <taxon>Fabales</taxon>
        <taxon>Fabaceae</taxon>
        <taxon>Caesalpinioideae</taxon>
        <taxon>mimosoid clade</taxon>
        <taxon>Acacieae</taxon>
        <taxon>Acacia</taxon>
    </lineage>
</organism>
<evidence type="ECO:0000313" key="2">
    <source>
        <dbReference type="EMBL" id="KAK4278335.1"/>
    </source>
</evidence>
<protein>
    <submittedName>
        <fullName evidence="2">Uncharacterized protein</fullName>
    </submittedName>
</protein>
<gene>
    <name evidence="2" type="ORF">QN277_016193</name>
</gene>
<dbReference type="Proteomes" id="UP001293593">
    <property type="component" value="Unassembled WGS sequence"/>
</dbReference>
<comment type="caution">
    <text evidence="2">The sequence shown here is derived from an EMBL/GenBank/DDBJ whole genome shotgun (WGS) entry which is preliminary data.</text>
</comment>
<dbReference type="EMBL" id="JAWXYG010000003">
    <property type="protein sequence ID" value="KAK4278335.1"/>
    <property type="molecule type" value="Genomic_DNA"/>
</dbReference>
<feature type="compositionally biased region" description="Basic and acidic residues" evidence="1">
    <location>
        <begin position="46"/>
        <end position="67"/>
    </location>
</feature>
<feature type="compositionally biased region" description="Polar residues" evidence="1">
    <location>
        <begin position="133"/>
        <end position="144"/>
    </location>
</feature>
<reference evidence="2" key="1">
    <citation type="submission" date="2023-10" db="EMBL/GenBank/DDBJ databases">
        <title>Chromosome-level genome of the transformable northern wattle, Acacia crassicarpa.</title>
        <authorList>
            <person name="Massaro I."/>
            <person name="Sinha N.R."/>
            <person name="Poethig S."/>
            <person name="Leichty A.R."/>
        </authorList>
    </citation>
    <scope>NUCLEOTIDE SEQUENCE</scope>
    <source>
        <strain evidence="2">Acra3RX</strain>
        <tissue evidence="2">Leaf</tissue>
    </source>
</reference>
<keyword evidence="3" id="KW-1185">Reference proteome</keyword>
<sequence>MNVEEKLKKYKEQFEKGKKAEERYEKLLQAVKKNSDLGDGNAVTELRNKNRKLEDEKRRAESETESWKRKCEELNKRLLTVEKGAKSSMNGYGEIRANSEDICGARRNTDHGVSTEALDEMELNQVVKRAVDSGNTPVDSSPSQRKTKFVNLASDDEKNAQLETEDVHDDGSIQQKYNTRSRRRGSHNEMQDSSAKSFWCNMPEGQEVAKINKRKRGMRTIYNSSGLKNQASKKGKMDAQHQRQINGNERASPTVQTKIGTIVENQSQERSSNEMVIIDGPSNEMVVDGRGDASTQALGTPEPPEPDMFGRAFDRVFDRVFARAFDRVFDKAFDRSNGESNFIRTTVRETKGIEFNVHTGHKESI</sequence>
<feature type="region of interest" description="Disordered" evidence="1">
    <location>
        <begin position="128"/>
        <end position="197"/>
    </location>
</feature>
<accession>A0AAE1MW55</accession>
<feature type="region of interest" description="Disordered" evidence="1">
    <location>
        <begin position="36"/>
        <end position="67"/>
    </location>
</feature>
<evidence type="ECO:0000313" key="3">
    <source>
        <dbReference type="Proteomes" id="UP001293593"/>
    </source>
</evidence>
<proteinExistence type="predicted"/>
<dbReference type="AlphaFoldDB" id="A0AAE1MW55"/>
<evidence type="ECO:0000256" key="1">
    <source>
        <dbReference type="SAM" id="MobiDB-lite"/>
    </source>
</evidence>